<dbReference type="GeneID" id="30997715"/>
<name>A0A1E4RCC1_9ASCO</name>
<keyword evidence="2" id="KW-1185">Reference proteome</keyword>
<sequence length="105" mass="11777">MIVASTSSWPVVSMASSQYGRISKSIQVGESTKSIENCCTIKLTIKLLCLSLNQKEPLCWSLFMLTLCLIHLLYCLQARVSPTYFGLLSCFFSIPLTFNNRLYAP</sequence>
<evidence type="ECO:0000313" key="2">
    <source>
        <dbReference type="Proteomes" id="UP000095085"/>
    </source>
</evidence>
<gene>
    <name evidence="1" type="ORF">HYPBUDRAFT_233859</name>
</gene>
<proteinExistence type="predicted"/>
<dbReference type="AlphaFoldDB" id="A0A1E4RCC1"/>
<dbReference type="RefSeq" id="XP_020073971.1">
    <property type="nucleotide sequence ID" value="XM_020223166.1"/>
</dbReference>
<accession>A0A1E4RCC1</accession>
<dbReference type="Proteomes" id="UP000095085">
    <property type="component" value="Unassembled WGS sequence"/>
</dbReference>
<evidence type="ECO:0000313" key="1">
    <source>
        <dbReference type="EMBL" id="ODV64904.1"/>
    </source>
</evidence>
<reference evidence="2" key="1">
    <citation type="submission" date="2016-05" db="EMBL/GenBank/DDBJ databases">
        <title>Comparative genomics of biotechnologically important yeasts.</title>
        <authorList>
            <consortium name="DOE Joint Genome Institute"/>
            <person name="Riley R."/>
            <person name="Haridas S."/>
            <person name="Wolfe K.H."/>
            <person name="Lopes M.R."/>
            <person name="Hittinger C.T."/>
            <person name="Goker M."/>
            <person name="Salamov A."/>
            <person name="Wisecaver J."/>
            <person name="Long T.M."/>
            <person name="Aerts A.L."/>
            <person name="Barry K."/>
            <person name="Choi C."/>
            <person name="Clum A."/>
            <person name="Coughlan A.Y."/>
            <person name="Deshpande S."/>
            <person name="Douglass A.P."/>
            <person name="Hanson S.J."/>
            <person name="Klenk H.-P."/>
            <person name="Labutti K."/>
            <person name="Lapidus A."/>
            <person name="Lindquist E."/>
            <person name="Lipzen A."/>
            <person name="Meier-Kolthoff J.P."/>
            <person name="Ohm R.A."/>
            <person name="Otillar R.P."/>
            <person name="Pangilinan J."/>
            <person name="Peng Y."/>
            <person name="Rokas A."/>
            <person name="Rosa C.A."/>
            <person name="Scheuner C."/>
            <person name="Sibirny A.A."/>
            <person name="Slot J.C."/>
            <person name="Stielow J.B."/>
            <person name="Sun H."/>
            <person name="Kurtzman C.P."/>
            <person name="Blackwell M."/>
            <person name="Grigoriev I.V."/>
            <person name="Jeffries T.W."/>
        </authorList>
    </citation>
    <scope>NUCLEOTIDE SEQUENCE [LARGE SCALE GENOMIC DNA]</scope>
    <source>
        <strain evidence="2">NRRL Y-1933</strain>
    </source>
</reference>
<protein>
    <submittedName>
        <fullName evidence="1">Uncharacterized protein</fullName>
    </submittedName>
</protein>
<organism evidence="1 2">
    <name type="scientific">Hyphopichia burtonii NRRL Y-1933</name>
    <dbReference type="NCBI Taxonomy" id="984485"/>
    <lineage>
        <taxon>Eukaryota</taxon>
        <taxon>Fungi</taxon>
        <taxon>Dikarya</taxon>
        <taxon>Ascomycota</taxon>
        <taxon>Saccharomycotina</taxon>
        <taxon>Pichiomycetes</taxon>
        <taxon>Debaryomycetaceae</taxon>
        <taxon>Hyphopichia</taxon>
    </lineage>
</organism>
<dbReference type="EMBL" id="KV454546">
    <property type="protein sequence ID" value="ODV64904.1"/>
    <property type="molecule type" value="Genomic_DNA"/>
</dbReference>